<dbReference type="EMBL" id="ML995500">
    <property type="protein sequence ID" value="KAF2137726.1"/>
    <property type="molecule type" value="Genomic_DNA"/>
</dbReference>
<dbReference type="Proteomes" id="UP000799438">
    <property type="component" value="Unassembled WGS sequence"/>
</dbReference>
<evidence type="ECO:0000313" key="3">
    <source>
        <dbReference type="Proteomes" id="UP000799438"/>
    </source>
</evidence>
<keyword evidence="1" id="KW-0812">Transmembrane</keyword>
<gene>
    <name evidence="2" type="ORF">K452DRAFT_301699</name>
</gene>
<evidence type="ECO:0000313" key="2">
    <source>
        <dbReference type="EMBL" id="KAF2137726.1"/>
    </source>
</evidence>
<reference evidence="2" key="1">
    <citation type="journal article" date="2020" name="Stud. Mycol.">
        <title>101 Dothideomycetes genomes: a test case for predicting lifestyles and emergence of pathogens.</title>
        <authorList>
            <person name="Haridas S."/>
            <person name="Albert R."/>
            <person name="Binder M."/>
            <person name="Bloem J."/>
            <person name="Labutti K."/>
            <person name="Salamov A."/>
            <person name="Andreopoulos B."/>
            <person name="Baker S."/>
            <person name="Barry K."/>
            <person name="Bills G."/>
            <person name="Bluhm B."/>
            <person name="Cannon C."/>
            <person name="Castanera R."/>
            <person name="Culley D."/>
            <person name="Daum C."/>
            <person name="Ezra D."/>
            <person name="Gonzalez J."/>
            <person name="Henrissat B."/>
            <person name="Kuo A."/>
            <person name="Liang C."/>
            <person name="Lipzen A."/>
            <person name="Lutzoni F."/>
            <person name="Magnuson J."/>
            <person name="Mondo S."/>
            <person name="Nolan M."/>
            <person name="Ohm R."/>
            <person name="Pangilinan J."/>
            <person name="Park H.-J."/>
            <person name="Ramirez L."/>
            <person name="Alfaro M."/>
            <person name="Sun H."/>
            <person name="Tritt A."/>
            <person name="Yoshinaga Y."/>
            <person name="Zwiers L.-H."/>
            <person name="Turgeon B."/>
            <person name="Goodwin S."/>
            <person name="Spatafora J."/>
            <person name="Crous P."/>
            <person name="Grigoriev I."/>
        </authorList>
    </citation>
    <scope>NUCLEOTIDE SEQUENCE</scope>
    <source>
        <strain evidence="2">CBS 121167</strain>
    </source>
</reference>
<accession>A0A6A6B1N3</accession>
<name>A0A6A6B1N3_9PEZI</name>
<feature type="transmembrane region" description="Helical" evidence="1">
    <location>
        <begin position="6"/>
        <end position="28"/>
    </location>
</feature>
<proteinExistence type="predicted"/>
<keyword evidence="3" id="KW-1185">Reference proteome</keyword>
<protein>
    <submittedName>
        <fullName evidence="2">Uncharacterized protein</fullName>
    </submittedName>
</protein>
<organism evidence="2 3">
    <name type="scientific">Aplosporella prunicola CBS 121167</name>
    <dbReference type="NCBI Taxonomy" id="1176127"/>
    <lineage>
        <taxon>Eukaryota</taxon>
        <taxon>Fungi</taxon>
        <taxon>Dikarya</taxon>
        <taxon>Ascomycota</taxon>
        <taxon>Pezizomycotina</taxon>
        <taxon>Dothideomycetes</taxon>
        <taxon>Dothideomycetes incertae sedis</taxon>
        <taxon>Botryosphaeriales</taxon>
        <taxon>Aplosporellaceae</taxon>
        <taxon>Aplosporella</taxon>
    </lineage>
</organism>
<evidence type="ECO:0000256" key="1">
    <source>
        <dbReference type="SAM" id="Phobius"/>
    </source>
</evidence>
<dbReference type="RefSeq" id="XP_033393441.1">
    <property type="nucleotide sequence ID" value="XM_033542489.1"/>
</dbReference>
<dbReference type="AlphaFoldDB" id="A0A6A6B1N3"/>
<sequence length="87" mass="9616">MSEFDVAGNVFGVISLGIQVSAGLFNFIQVARGAPRDLETAHNDILALCAILDESSLLQTDPIEEIEIDKKEAEEIIQRLMAKWIED</sequence>
<dbReference type="GeneID" id="54299986"/>
<keyword evidence="1" id="KW-1133">Transmembrane helix</keyword>
<keyword evidence="1" id="KW-0472">Membrane</keyword>
<dbReference type="OrthoDB" id="5431013at2759"/>